<evidence type="ECO:0000256" key="5">
    <source>
        <dbReference type="ARBA" id="ARBA00022692"/>
    </source>
</evidence>
<dbReference type="PRINTS" id="PR01410">
    <property type="entry name" value="CCBIOGENESIS"/>
</dbReference>
<dbReference type="InterPro" id="IPR032523">
    <property type="entry name" value="CcmF_C"/>
</dbReference>
<feature type="transmembrane region" description="Helical" evidence="10">
    <location>
        <begin position="603"/>
        <end position="623"/>
    </location>
</feature>
<dbReference type="GO" id="GO:0005886">
    <property type="term" value="C:plasma membrane"/>
    <property type="evidence" value="ECO:0007669"/>
    <property type="project" value="UniProtKB-SubCell"/>
</dbReference>
<feature type="transmembrane region" description="Helical" evidence="10">
    <location>
        <begin position="312"/>
        <end position="331"/>
    </location>
</feature>
<dbReference type="NCBIfam" id="NF007691">
    <property type="entry name" value="PRK10369.1"/>
    <property type="match status" value="1"/>
</dbReference>
<evidence type="ECO:0000256" key="8">
    <source>
        <dbReference type="ARBA" id="ARBA00023136"/>
    </source>
</evidence>
<dbReference type="GO" id="GO:0020037">
    <property type="term" value="F:heme binding"/>
    <property type="evidence" value="ECO:0007669"/>
    <property type="project" value="InterPro"/>
</dbReference>
<evidence type="ECO:0000259" key="12">
    <source>
        <dbReference type="Pfam" id="PF16327"/>
    </source>
</evidence>
<evidence type="ECO:0000256" key="2">
    <source>
        <dbReference type="ARBA" id="ARBA00009186"/>
    </source>
</evidence>
<feature type="transmembrane region" description="Helical" evidence="10">
    <location>
        <begin position="121"/>
        <end position="142"/>
    </location>
</feature>
<protein>
    <submittedName>
        <fullName evidence="13">C-type cytochrome biogenesis protein CcmF</fullName>
    </submittedName>
</protein>
<name>A0A2U8FRA6_9BURK</name>
<dbReference type="Pfam" id="PF16327">
    <property type="entry name" value="CcmF_C"/>
    <property type="match status" value="1"/>
</dbReference>
<accession>A0A2U8FRA6</accession>
<feature type="transmembrane region" description="Helical" evidence="10">
    <location>
        <begin position="449"/>
        <end position="469"/>
    </location>
</feature>
<feature type="transmembrane region" description="Helical" evidence="10">
    <location>
        <begin position="6"/>
        <end position="23"/>
    </location>
</feature>
<dbReference type="GO" id="GO:0017004">
    <property type="term" value="P:cytochrome complex assembly"/>
    <property type="evidence" value="ECO:0007669"/>
    <property type="project" value="UniProtKB-KW"/>
</dbReference>
<dbReference type="NCBIfam" id="TIGR00353">
    <property type="entry name" value="nrfE"/>
    <property type="match status" value="1"/>
</dbReference>
<comment type="similarity">
    <text evidence="2">Belongs to the CcmF/CycK/Ccl1/NrfE/CcsA family.</text>
</comment>
<keyword evidence="4" id="KW-0997">Cell inner membrane</keyword>
<feature type="transmembrane region" description="Helical" evidence="10">
    <location>
        <begin position="249"/>
        <end position="266"/>
    </location>
</feature>
<keyword evidence="5 10" id="KW-0812">Transmembrane</keyword>
<dbReference type="KEGG" id="aon:DEH84_08765"/>
<dbReference type="GO" id="GO:0015232">
    <property type="term" value="F:heme transmembrane transporter activity"/>
    <property type="evidence" value="ECO:0007669"/>
    <property type="project" value="InterPro"/>
</dbReference>
<evidence type="ECO:0000313" key="14">
    <source>
        <dbReference type="Proteomes" id="UP000244892"/>
    </source>
</evidence>
<feature type="transmembrane region" description="Helical" evidence="10">
    <location>
        <begin position="393"/>
        <end position="413"/>
    </location>
</feature>
<dbReference type="PANTHER" id="PTHR43653:SF1">
    <property type="entry name" value="CYTOCHROME C-TYPE BIOGENESIS PROTEIN CCMF"/>
    <property type="match status" value="1"/>
</dbReference>
<dbReference type="RefSeq" id="WP_109036510.1">
    <property type="nucleotide sequence ID" value="NZ_CP029210.1"/>
</dbReference>
<dbReference type="PRINTS" id="PR01411">
    <property type="entry name" value="CCMFBIOGNSIS"/>
</dbReference>
<organism evidence="13 14">
    <name type="scientific">Aquabacterium olei</name>
    <dbReference type="NCBI Taxonomy" id="1296669"/>
    <lineage>
        <taxon>Bacteria</taxon>
        <taxon>Pseudomonadati</taxon>
        <taxon>Pseudomonadota</taxon>
        <taxon>Betaproteobacteria</taxon>
        <taxon>Burkholderiales</taxon>
        <taxon>Aquabacterium</taxon>
    </lineage>
</organism>
<keyword evidence="3" id="KW-1003">Cell membrane</keyword>
<evidence type="ECO:0000256" key="4">
    <source>
        <dbReference type="ARBA" id="ARBA00022519"/>
    </source>
</evidence>
<feature type="transmembrane region" description="Helical" evidence="10">
    <location>
        <begin position="273"/>
        <end position="292"/>
    </location>
</feature>
<dbReference type="AlphaFoldDB" id="A0A2U8FRA6"/>
<dbReference type="Pfam" id="PF01578">
    <property type="entry name" value="Cytochrom_C_asm"/>
    <property type="match status" value="1"/>
</dbReference>
<feature type="transmembrane region" description="Helical" evidence="10">
    <location>
        <begin position="209"/>
        <end position="229"/>
    </location>
</feature>
<keyword evidence="8 10" id="KW-0472">Membrane</keyword>
<keyword evidence="6" id="KW-0201">Cytochrome c-type biogenesis</keyword>
<proteinExistence type="inferred from homology"/>
<dbReference type="OrthoDB" id="9761451at2"/>
<dbReference type="EMBL" id="CP029210">
    <property type="protein sequence ID" value="AWI53510.1"/>
    <property type="molecule type" value="Genomic_DNA"/>
</dbReference>
<feature type="transmembrane region" description="Helical" evidence="10">
    <location>
        <begin position="44"/>
        <end position="64"/>
    </location>
</feature>
<feature type="transmembrane region" description="Helical" evidence="10">
    <location>
        <begin position="476"/>
        <end position="498"/>
    </location>
</feature>
<comment type="function">
    <text evidence="9">Required for the biogenesis of c-type cytochromes. Possible subunit of a heme lyase.</text>
</comment>
<evidence type="ECO:0000256" key="10">
    <source>
        <dbReference type="SAM" id="Phobius"/>
    </source>
</evidence>
<evidence type="ECO:0000256" key="1">
    <source>
        <dbReference type="ARBA" id="ARBA00004429"/>
    </source>
</evidence>
<keyword evidence="14" id="KW-1185">Reference proteome</keyword>
<evidence type="ECO:0000313" key="13">
    <source>
        <dbReference type="EMBL" id="AWI53510.1"/>
    </source>
</evidence>
<evidence type="ECO:0000259" key="11">
    <source>
        <dbReference type="Pfam" id="PF01578"/>
    </source>
</evidence>
<comment type="subcellular location">
    <subcellularLocation>
        <location evidence="1">Cell inner membrane</location>
        <topology evidence="1">Multi-pass membrane protein</topology>
    </subcellularLocation>
</comment>
<evidence type="ECO:0000256" key="9">
    <source>
        <dbReference type="ARBA" id="ARBA00037230"/>
    </source>
</evidence>
<feature type="domain" description="Cytochrome c assembly protein" evidence="11">
    <location>
        <begin position="89"/>
        <end position="295"/>
    </location>
</feature>
<keyword evidence="7 10" id="KW-1133">Transmembrane helix</keyword>
<feature type="transmembrane region" description="Helical" evidence="10">
    <location>
        <begin position="425"/>
        <end position="443"/>
    </location>
</feature>
<evidence type="ECO:0000256" key="3">
    <source>
        <dbReference type="ARBA" id="ARBA00022475"/>
    </source>
</evidence>
<dbReference type="Proteomes" id="UP000244892">
    <property type="component" value="Chromosome"/>
</dbReference>
<sequence>MTAELGHFALILALCAALAMAFAPAVERVAGADNALRIQRRGAGWALGLCVIASTALMACFLVNDFSVRYVASHSHSTLPPGYRLAALWGSHEGSMLLWVTTLSGWAACVAWRIRGLPDELGVRVLAVLGWITTSLLLFVLLSSNPYTRLLPAPLDGADLNALLQDPGMAFHPPALYLGYVGFAVPFAFAVAALWVGRLTREQLAWLRPWVLMAWAALGVGIVLGSSWAYRVLGWGGWWFWDPVENASLLPWLVGVALLHCLAASVRTDLFKPAVLLLCIAAFGLSLIGTFIVRSGAITSVHAFATDPARGVFILALIALSLGGSLCLFALRAGRLAKPWAFAPVSREAMLLCNALVLSVAAATVLLATLYPMALDALGLAKISVGPPYFEAVLAPLLTPAVLLMGVAPLAHWQGMPLPTLALRLRWALVASVTSAVVALLLGHTGPMAFWGMLLGAWAVITALMPLWRRRLPRNLAAWGMVCAHLGVGVFVLALTLLKSHEAEREVPLSVGETVQIGPYQVRLDALDAFRAGNHMGTRATLTLLDQGQPIGTLRPESRNYTTQDMTVAAPDIDTAWWRDVYVAMGQAIGPTTWAMRVQFKPAMVWVWAGFLMMSVGGVLAAWRAPQGVQAIDSGGAARPSALPAGAVALPSMQRLKGTRQ</sequence>
<gene>
    <name evidence="13" type="ORF">DEH84_08765</name>
</gene>
<evidence type="ECO:0000256" key="7">
    <source>
        <dbReference type="ARBA" id="ARBA00022989"/>
    </source>
</evidence>
<feature type="transmembrane region" description="Helical" evidence="10">
    <location>
        <begin position="177"/>
        <end position="197"/>
    </location>
</feature>
<feature type="transmembrane region" description="Helical" evidence="10">
    <location>
        <begin position="351"/>
        <end position="373"/>
    </location>
</feature>
<evidence type="ECO:0000256" key="6">
    <source>
        <dbReference type="ARBA" id="ARBA00022748"/>
    </source>
</evidence>
<feature type="domain" description="Cytochrome c-type biogenesis protein CcmF C-terminal" evidence="12">
    <location>
        <begin position="315"/>
        <end position="622"/>
    </location>
</feature>
<dbReference type="InterPro" id="IPR002541">
    <property type="entry name" value="Cyt_c_assembly"/>
</dbReference>
<dbReference type="InterPro" id="IPR003567">
    <property type="entry name" value="Cyt_c_biogenesis"/>
</dbReference>
<dbReference type="PANTHER" id="PTHR43653">
    <property type="entry name" value="CYTOCHROME C ASSEMBLY PROTEIN-RELATED"/>
    <property type="match status" value="1"/>
</dbReference>
<reference evidence="13 14" key="1">
    <citation type="submission" date="2018-05" db="EMBL/GenBank/DDBJ databases">
        <title>complete genome sequence of Aquabacterium olei NBRC 110486.</title>
        <authorList>
            <person name="Tang B."/>
            <person name="Chang J."/>
            <person name="Zhang L."/>
            <person name="Yang H."/>
        </authorList>
    </citation>
    <scope>NUCLEOTIDE SEQUENCE [LARGE SCALE GENOMIC DNA]</scope>
    <source>
        <strain evidence="13 14">NBRC 110486</strain>
    </source>
</reference>
<dbReference type="InterPro" id="IPR003568">
    <property type="entry name" value="Cyt_c_biogenesis_CcmF"/>
</dbReference>